<organism evidence="1 2">
    <name type="scientific">Roseibium alexandrii (strain DSM 17067 / NCIMB 14079 / DFL-11)</name>
    <name type="common">Labrenzia alexandrii</name>
    <dbReference type="NCBI Taxonomy" id="244592"/>
    <lineage>
        <taxon>Bacteria</taxon>
        <taxon>Pseudomonadati</taxon>
        <taxon>Pseudomonadota</taxon>
        <taxon>Alphaproteobacteria</taxon>
        <taxon>Hyphomicrobiales</taxon>
        <taxon>Stappiaceae</taxon>
        <taxon>Roseibium</taxon>
    </lineage>
</organism>
<evidence type="ECO:0000313" key="2">
    <source>
        <dbReference type="Proteomes" id="UP000004703"/>
    </source>
</evidence>
<dbReference type="Proteomes" id="UP000004703">
    <property type="component" value="Chromosome"/>
</dbReference>
<gene>
    <name evidence="1" type="ORF">SADFL11_2290</name>
</gene>
<evidence type="ECO:0000313" key="1">
    <source>
        <dbReference type="EMBL" id="EEE45002.1"/>
    </source>
</evidence>
<comment type="caution">
    <text evidence="1">The sequence shown here is derived from an EMBL/GenBank/DDBJ whole genome shotgun (WGS) entry which is preliminary data.</text>
</comment>
<protein>
    <submittedName>
        <fullName evidence="1">Uncharacterized protein</fullName>
    </submittedName>
</protein>
<dbReference type="RefSeq" id="WP_008192620.1">
    <property type="nucleotide sequence ID" value="NZ_CM011002.1"/>
</dbReference>
<dbReference type="AlphaFoldDB" id="A0A5E8GY97"/>
<dbReference type="EMBL" id="ACCU02000003">
    <property type="protein sequence ID" value="EEE45002.1"/>
    <property type="molecule type" value="Genomic_DNA"/>
</dbReference>
<sequence length="187" mass="20650">MIEIRTDFDKLLNDLRSTSKDTNKAVDRGLRTGARDAQRFAIREAVEVTNSKGKVGSRGSIAKEFRQKAKRKVAGNEATLTFIDRTNRSLARYAVGKKSPTADYRGSGVTVDHYGRRKIFTREAAFIRNGANGGLFMAEREGSGSIGESYHSKPLSRAALDPSVAEPTVDIMRDKVFSAVDRMFTRG</sequence>
<accession>A0A5E8GY97</accession>
<reference evidence="1 2" key="1">
    <citation type="submission" date="2008-01" db="EMBL/GenBank/DDBJ databases">
        <authorList>
            <person name="Wagner-Dobler I."/>
            <person name="Ferriera S."/>
            <person name="Johnson J."/>
            <person name="Kravitz S."/>
            <person name="Beeson K."/>
            <person name="Sutton G."/>
            <person name="Rogers Y.-H."/>
            <person name="Friedman R."/>
            <person name="Frazier M."/>
            <person name="Venter J.C."/>
        </authorList>
    </citation>
    <scope>NUCLEOTIDE SEQUENCE [LARGE SCALE GENOMIC DNA]</scope>
    <source>
        <strain evidence="2">DSM 17067 / NCIMB 14079 / DFL-11</strain>
    </source>
</reference>
<name>A0A5E8GY97_ROSAD</name>
<proteinExistence type="predicted"/>
<reference evidence="1 2" key="2">
    <citation type="submission" date="2013-04" db="EMBL/GenBank/DDBJ databases">
        <authorList>
            <person name="Fiebig A."/>
            <person name="Pradella S."/>
            <person name="Wagner-Doebler I."/>
        </authorList>
    </citation>
    <scope>NUCLEOTIDE SEQUENCE [LARGE SCALE GENOMIC DNA]</scope>
    <source>
        <strain evidence="2">DSM 17067 / NCIMB 14079 / DFL-11</strain>
    </source>
</reference>